<dbReference type="Proteomes" id="UP001176059">
    <property type="component" value="Unassembled WGS sequence"/>
</dbReference>
<protein>
    <submittedName>
        <fullName evidence="1">Uncharacterized protein</fullName>
    </submittedName>
</protein>
<reference evidence="1" key="1">
    <citation type="submission" date="2022-08" db="EMBL/GenBank/DDBJ databases">
        <authorList>
            <consortium name="DOE Joint Genome Institute"/>
            <person name="Min B."/>
            <person name="Sierra-Patev S."/>
            <person name="Naranjo-Ortiz M."/>
            <person name="Looney B."/>
            <person name="Konkel Z."/>
            <person name="Slot J.C."/>
            <person name="Sakamoto Y."/>
            <person name="Steenwyk J.L."/>
            <person name="Rokas A."/>
            <person name="Carro J."/>
            <person name="Camarero S."/>
            <person name="Ferreira P."/>
            <person name="Molpeceres G."/>
            <person name="Ruiz-duenas F.J."/>
            <person name="Serrano A."/>
            <person name="Henrissat B."/>
            <person name="Drula E."/>
            <person name="Hughes K.W."/>
            <person name="Mata J.L."/>
            <person name="Ishikawa N.K."/>
            <person name="Vargas-Isla R."/>
            <person name="Ushijima S."/>
            <person name="Smith C.A."/>
            <person name="Ahrendt S."/>
            <person name="Andreopoulos W."/>
            <person name="He G."/>
            <person name="LaButti K."/>
            <person name="Lipzen A."/>
            <person name="Ng V."/>
            <person name="Riley R."/>
            <person name="Sandor L."/>
            <person name="Barry K."/>
            <person name="Martinez A.T."/>
            <person name="Xiao Y."/>
            <person name="Gibbons J.G."/>
            <person name="Terashima K."/>
            <person name="Hibbett D.S."/>
            <person name="Grigoriev I.V."/>
        </authorList>
    </citation>
    <scope>NUCLEOTIDE SEQUENCE</scope>
    <source>
        <strain evidence="1">ET3784</strain>
    </source>
</reference>
<evidence type="ECO:0000313" key="2">
    <source>
        <dbReference type="Proteomes" id="UP001176059"/>
    </source>
</evidence>
<accession>A0AA38J230</accession>
<keyword evidence="2" id="KW-1185">Reference proteome</keyword>
<organism evidence="1 2">
    <name type="scientific">Lentinula guzmanii</name>
    <dbReference type="NCBI Taxonomy" id="2804957"/>
    <lineage>
        <taxon>Eukaryota</taxon>
        <taxon>Fungi</taxon>
        <taxon>Dikarya</taxon>
        <taxon>Basidiomycota</taxon>
        <taxon>Agaricomycotina</taxon>
        <taxon>Agaricomycetes</taxon>
        <taxon>Agaricomycetidae</taxon>
        <taxon>Agaricales</taxon>
        <taxon>Marasmiineae</taxon>
        <taxon>Omphalotaceae</taxon>
        <taxon>Lentinula</taxon>
    </lineage>
</organism>
<dbReference type="EMBL" id="JANVFO010000097">
    <property type="protein sequence ID" value="KAJ3713726.1"/>
    <property type="molecule type" value="Genomic_DNA"/>
</dbReference>
<gene>
    <name evidence="1" type="ORF">DFJ43DRAFT_1104955</name>
</gene>
<evidence type="ECO:0000313" key="1">
    <source>
        <dbReference type="EMBL" id="KAJ3713726.1"/>
    </source>
</evidence>
<dbReference type="AlphaFoldDB" id="A0AA38J230"/>
<name>A0AA38J230_9AGAR</name>
<comment type="caution">
    <text evidence="1">The sequence shown here is derived from an EMBL/GenBank/DDBJ whole genome shotgun (WGS) entry which is preliminary data.</text>
</comment>
<reference evidence="1" key="2">
    <citation type="journal article" date="2023" name="Proc. Natl. Acad. Sci. U.S.A.">
        <title>A global phylogenomic analysis of the shiitake genus Lentinula.</title>
        <authorList>
            <person name="Sierra-Patev S."/>
            <person name="Min B."/>
            <person name="Naranjo-Ortiz M."/>
            <person name="Looney B."/>
            <person name="Konkel Z."/>
            <person name="Slot J.C."/>
            <person name="Sakamoto Y."/>
            <person name="Steenwyk J.L."/>
            <person name="Rokas A."/>
            <person name="Carro J."/>
            <person name="Camarero S."/>
            <person name="Ferreira P."/>
            <person name="Molpeceres G."/>
            <person name="Ruiz-Duenas F.J."/>
            <person name="Serrano A."/>
            <person name="Henrissat B."/>
            <person name="Drula E."/>
            <person name="Hughes K.W."/>
            <person name="Mata J.L."/>
            <person name="Ishikawa N.K."/>
            <person name="Vargas-Isla R."/>
            <person name="Ushijima S."/>
            <person name="Smith C.A."/>
            <person name="Donoghue J."/>
            <person name="Ahrendt S."/>
            <person name="Andreopoulos W."/>
            <person name="He G."/>
            <person name="LaButti K."/>
            <person name="Lipzen A."/>
            <person name="Ng V."/>
            <person name="Riley R."/>
            <person name="Sandor L."/>
            <person name="Barry K."/>
            <person name="Martinez A.T."/>
            <person name="Xiao Y."/>
            <person name="Gibbons J.G."/>
            <person name="Terashima K."/>
            <person name="Grigoriev I.V."/>
            <person name="Hibbett D."/>
        </authorList>
    </citation>
    <scope>NUCLEOTIDE SEQUENCE</scope>
    <source>
        <strain evidence="1">ET3784</strain>
    </source>
</reference>
<feature type="non-terminal residue" evidence="1">
    <location>
        <position position="63"/>
    </location>
</feature>
<sequence>MAGITTDVRITYNLSICQILTMFPRVCTTFLALFLIEEDYTVCANHEASGAASRRIADEANAR</sequence>
<proteinExistence type="predicted"/>